<evidence type="ECO:0000259" key="2">
    <source>
        <dbReference type="Pfam" id="PF05532"/>
    </source>
</evidence>
<reference evidence="3 5" key="2">
    <citation type="journal article" date="2011" name="Mol. Biol. Evol.">
        <title>Comparative genomic analysis of fruiting body formation in Myxococcales.</title>
        <authorList>
            <person name="Huntley S."/>
            <person name="Hamann N."/>
            <person name="Wegener-Feldbrugge S."/>
            <person name="Treuner-Lange A."/>
            <person name="Kube M."/>
            <person name="Reinhardt R."/>
            <person name="Klages S."/>
            <person name="Muller R."/>
            <person name="Ronning C.M."/>
            <person name="Nierman W.C."/>
            <person name="Sogaard-Andersen L."/>
        </authorList>
    </citation>
    <scope>NUCLEOTIDE SEQUENCE [LARGE SCALE GENOMIC DNA]</scope>
    <source>
        <strain evidence="3 5">DW4/3-1</strain>
    </source>
</reference>
<reference evidence="4 6" key="1">
    <citation type="submission" date="2006-04" db="EMBL/GenBank/DDBJ databases">
        <authorList>
            <person name="Nierman W.C."/>
        </authorList>
    </citation>
    <scope>NUCLEOTIDE SEQUENCE [LARGE SCALE GENOMIC DNA]</scope>
    <source>
        <strain evidence="4 6">DW4/3-1</strain>
    </source>
</reference>
<dbReference type="SUPFAM" id="SSF69047">
    <property type="entry name" value="Hypothetical protein YjbJ"/>
    <property type="match status" value="1"/>
</dbReference>
<dbReference type="InterPro" id="IPR008462">
    <property type="entry name" value="CsbD"/>
</dbReference>
<evidence type="ECO:0000256" key="1">
    <source>
        <dbReference type="ARBA" id="ARBA00009129"/>
    </source>
</evidence>
<dbReference type="InterPro" id="IPR050423">
    <property type="entry name" value="UPF0337_stress_rsp"/>
</dbReference>
<dbReference type="STRING" id="378806.STAUR_3892"/>
<evidence type="ECO:0000313" key="4">
    <source>
        <dbReference type="EMBL" id="EAU66305.1"/>
    </source>
</evidence>
<feature type="domain" description="CsbD-like" evidence="2">
    <location>
        <begin position="4"/>
        <end position="55"/>
    </location>
</feature>
<dbReference type="OrthoDB" id="9796058at2"/>
<dbReference type="PIRSF" id="PIRSF039008">
    <property type="entry name" value="YjbJ"/>
    <property type="match status" value="1"/>
</dbReference>
<dbReference type="PANTHER" id="PTHR34977:SF1">
    <property type="entry name" value="UPF0337 PROTEIN YJBJ"/>
    <property type="match status" value="1"/>
</dbReference>
<organism evidence="4 6">
    <name type="scientific">Stigmatella aurantiaca (strain DW4/3-1)</name>
    <dbReference type="NCBI Taxonomy" id="378806"/>
    <lineage>
        <taxon>Bacteria</taxon>
        <taxon>Pseudomonadati</taxon>
        <taxon>Myxococcota</taxon>
        <taxon>Myxococcia</taxon>
        <taxon>Myxococcales</taxon>
        <taxon>Cystobacterineae</taxon>
        <taxon>Archangiaceae</taxon>
        <taxon>Stigmatella</taxon>
    </lineage>
</organism>
<dbReference type="InterPro" id="IPR036629">
    <property type="entry name" value="YjbJ_sf"/>
</dbReference>
<dbReference type="HOGENOM" id="CLU_135567_4_1_7"/>
<sequence length="64" mass="7387">MNQDQVNGVWEQFRGKAKQVWGELTDDDFMKAEGSTDRLYGIIQQRFGDTKEAIKAKLDKLKLP</sequence>
<gene>
    <name evidence="3" type="ordered locus">STAUR_3892</name>
    <name evidence="4" type="ORF">STIAU_2530</name>
</gene>
<dbReference type="Proteomes" id="UP000032702">
    <property type="component" value="Unassembled WGS sequence"/>
</dbReference>
<dbReference type="RefSeq" id="WP_002614157.1">
    <property type="nucleotide sequence ID" value="NC_014623.1"/>
</dbReference>
<dbReference type="PANTHER" id="PTHR34977">
    <property type="entry name" value="UPF0337 PROTEIN YJBJ"/>
    <property type="match status" value="1"/>
</dbReference>
<dbReference type="Pfam" id="PF05532">
    <property type="entry name" value="CsbD"/>
    <property type="match status" value="1"/>
</dbReference>
<keyword evidence="5" id="KW-1185">Reference proteome</keyword>
<comment type="similarity">
    <text evidence="1">Belongs to the UPF0337 (CsbD) family.</text>
</comment>
<evidence type="ECO:0000313" key="6">
    <source>
        <dbReference type="Proteomes" id="UP000032702"/>
    </source>
</evidence>
<evidence type="ECO:0000313" key="5">
    <source>
        <dbReference type="Proteomes" id="UP000001351"/>
    </source>
</evidence>
<protein>
    <submittedName>
        <fullName evidence="4">Conserved domain protein</fullName>
    </submittedName>
    <submittedName>
        <fullName evidence="3">Conserved uncharacterized protein</fullName>
    </submittedName>
</protein>
<accession>Q091A6</accession>
<dbReference type="Gene3D" id="1.10.1470.10">
    <property type="entry name" value="YjbJ"/>
    <property type="match status" value="1"/>
</dbReference>
<dbReference type="EMBL" id="AAMD01000059">
    <property type="protein sequence ID" value="EAU66305.1"/>
    <property type="molecule type" value="Genomic_DNA"/>
</dbReference>
<dbReference type="AlphaFoldDB" id="Q091A6"/>
<dbReference type="eggNOG" id="COG3237">
    <property type="taxonomic scope" value="Bacteria"/>
</dbReference>
<name>Q091A6_STIAD</name>
<dbReference type="Proteomes" id="UP000001351">
    <property type="component" value="Chromosome"/>
</dbReference>
<dbReference type="InterPro" id="IPR026042">
    <property type="entry name" value="YjbJ"/>
</dbReference>
<proteinExistence type="inferred from homology"/>
<dbReference type="EMBL" id="CP002271">
    <property type="protein sequence ID" value="ADO71680.1"/>
    <property type="molecule type" value="Genomic_DNA"/>
</dbReference>
<evidence type="ECO:0000313" key="3">
    <source>
        <dbReference type="EMBL" id="ADO71680.1"/>
    </source>
</evidence>
<dbReference type="KEGG" id="sur:STAUR_3892"/>